<feature type="chain" id="PRO_5030876893" description="Right-handed parallel beta-helix repeat-containing protein" evidence="1">
    <location>
        <begin position="24"/>
        <end position="590"/>
    </location>
</feature>
<dbReference type="InterPro" id="IPR012334">
    <property type="entry name" value="Pectin_lyas_fold"/>
</dbReference>
<dbReference type="AlphaFoldDB" id="A0A7S4ZRP9"/>
<dbReference type="Gene3D" id="2.160.20.10">
    <property type="entry name" value="Single-stranded right-handed beta-helix, Pectin lyase-like"/>
    <property type="match status" value="1"/>
</dbReference>
<proteinExistence type="predicted"/>
<gene>
    <name evidence="2" type="ORF">pC5.8a_98</name>
</gene>
<dbReference type="EMBL" id="MK318971">
    <property type="protein sequence ID" value="QCL09590.1"/>
    <property type="molecule type" value="Genomic_DNA"/>
</dbReference>
<keyword evidence="1" id="KW-0732">Signal</keyword>
<dbReference type="InterPro" id="IPR011050">
    <property type="entry name" value="Pectin_lyase_fold/virulence"/>
</dbReference>
<dbReference type="SUPFAM" id="SSF51126">
    <property type="entry name" value="Pectin lyase-like"/>
    <property type="match status" value="1"/>
</dbReference>
<reference evidence="2" key="1">
    <citation type="submission" date="2018-12" db="EMBL/GenBank/DDBJ databases">
        <title>Three Rhizobium rhizogenes strains isolated from the same crown gall tumor carry diverse plasmids.</title>
        <authorList>
            <person name="Pulawska J."/>
            <person name="Kuzmanovic N."/>
        </authorList>
    </citation>
    <scope>NUCLEOTIDE SEQUENCE</scope>
    <source>
        <strain evidence="2">Colt5.8</strain>
        <plasmid evidence="2">pColt5.8a</plasmid>
    </source>
</reference>
<feature type="signal peptide" evidence="1">
    <location>
        <begin position="1"/>
        <end position="23"/>
    </location>
</feature>
<sequence length="590" mass="60432">MLSWMRVTCFLSFIFLSATSVWAQTTNLPVVQNTTALQAVASTFAPAVLRLDAATGVGAPPQIFISTPTACSITGGDVGSQVPSSDGKCWIARYGSNNADVRQWGCIGNASFDNSTCIQAAINAMQKKVLHIGGGLFVVNSSLVSAGQIIIEGDGGGGGIYSSGCLSGLRAGTANFDLLTLQGAGSVLQNLCIDSVSKTSTSGAAVVIPANANSVRVQGNQINGICWAVDVSGSGGVQNVESLIFANTLTISSNSPSCGGIRVGANSTNASTVDLKLQSNVVYCNSQPGTGLLVLDSGGILAQGNVFSYNCGVGTKLFPGAGQAVIWSSFSGSALGDTDTASDLVIDTNSNTATLFGNRFTGAWTSNAMGGPAILIQNTANSVSVSGIDLVQQTVYARGNLPGIDIKSGTNIRIKDSTICSSGNSSGAAIIYEGNATDVSIQNNRIGQCDNYAGGALATGIRIATSSQNIGIVTGNNFIYTTTPIDWAPTNNSNAIKFIVEDNLGVDDVFTAAIPTSATVTLPVNPVAILSGNGTVSTINPVFQGRRIKMIVQGTVNFTTGGNVCNTLAVTFNQTVDGVFNSAYGCWFLR</sequence>
<evidence type="ECO:0008006" key="3">
    <source>
        <dbReference type="Google" id="ProtNLM"/>
    </source>
</evidence>
<name>A0A7S4ZRP9_RHIRH</name>
<evidence type="ECO:0000256" key="1">
    <source>
        <dbReference type="SAM" id="SignalP"/>
    </source>
</evidence>
<accession>A0A7S4ZRP9</accession>
<evidence type="ECO:0000313" key="2">
    <source>
        <dbReference type="EMBL" id="QCL09590.1"/>
    </source>
</evidence>
<organism evidence="2">
    <name type="scientific">Rhizobium rhizogenes</name>
    <name type="common">Agrobacterium rhizogenes</name>
    <dbReference type="NCBI Taxonomy" id="359"/>
    <lineage>
        <taxon>Bacteria</taxon>
        <taxon>Pseudomonadati</taxon>
        <taxon>Pseudomonadota</taxon>
        <taxon>Alphaproteobacteria</taxon>
        <taxon>Hyphomicrobiales</taxon>
        <taxon>Rhizobiaceae</taxon>
        <taxon>Rhizobium/Agrobacterium group</taxon>
        <taxon>Rhizobium</taxon>
    </lineage>
</organism>
<geneLocation type="plasmid" evidence="2">
    <name>pColt5.8a</name>
</geneLocation>
<protein>
    <recommendedName>
        <fullName evidence="3">Right-handed parallel beta-helix repeat-containing protein</fullName>
    </recommendedName>
</protein>
<dbReference type="RefSeq" id="WP_201009179.1">
    <property type="nucleotide sequence ID" value="NZ_MK318969.1"/>
</dbReference>
<keyword evidence="2" id="KW-0614">Plasmid</keyword>